<feature type="transmembrane region" description="Helical" evidence="1">
    <location>
        <begin position="7"/>
        <end position="25"/>
    </location>
</feature>
<organism evidence="2 3">
    <name type="scientific">Candidatus [Bacteroides] periocalifornicus</name>
    <dbReference type="NCBI Taxonomy" id="1702214"/>
    <lineage>
        <taxon>Bacteria</taxon>
        <taxon>Pseudomonadati</taxon>
        <taxon>Bacteroidota</taxon>
    </lineage>
</organism>
<keyword evidence="1" id="KW-0472">Membrane</keyword>
<dbReference type="Proteomes" id="UP000054172">
    <property type="component" value="Unassembled WGS sequence"/>
</dbReference>
<gene>
    <name evidence="2" type="ORF">AL399_08545</name>
</gene>
<evidence type="ECO:0008006" key="4">
    <source>
        <dbReference type="Google" id="ProtNLM"/>
    </source>
</evidence>
<dbReference type="AlphaFoldDB" id="A0A0Q4B2T1"/>
<sequence>MLQRVQTLWWVLAMLSLVLLFFAPYGRIEGGLGIYDLGVLGFSGWVDADLGAAFMWPVAVLCGLAVLLLGVTVFCYRRRRLQLRLSVVAVVLELGLFGLMYYYWRVVLQEGGFIGRLDWPFVMPLVAVVLTVLGLLGVRRDEAYLRRMDRLR</sequence>
<dbReference type="InterPro" id="IPR025635">
    <property type="entry name" value="DUF4293"/>
</dbReference>
<evidence type="ECO:0000256" key="1">
    <source>
        <dbReference type="SAM" id="Phobius"/>
    </source>
</evidence>
<reference evidence="2" key="1">
    <citation type="submission" date="2015-08" db="EMBL/GenBank/DDBJ databases">
        <title>Candidatus Bacteriodes Periocalifornicus.</title>
        <authorList>
            <person name="McLean J.S."/>
            <person name="Kelley S."/>
        </authorList>
    </citation>
    <scope>NUCLEOTIDE SEQUENCE [LARGE SCALE GENOMIC DNA]</scope>
    <source>
        <strain evidence="2">12B</strain>
    </source>
</reference>
<keyword evidence="3" id="KW-1185">Reference proteome</keyword>
<dbReference type="EMBL" id="LIIK01000054">
    <property type="protein sequence ID" value="KQM08226.1"/>
    <property type="molecule type" value="Genomic_DNA"/>
</dbReference>
<dbReference type="Pfam" id="PF14126">
    <property type="entry name" value="DUF4293"/>
    <property type="match status" value="1"/>
</dbReference>
<keyword evidence="1" id="KW-0812">Transmembrane</keyword>
<comment type="caution">
    <text evidence="2">The sequence shown here is derived from an EMBL/GenBank/DDBJ whole genome shotgun (WGS) entry which is preliminary data.</text>
</comment>
<dbReference type="STRING" id="1702214.AL399_08545"/>
<feature type="transmembrane region" description="Helical" evidence="1">
    <location>
        <begin position="54"/>
        <end position="76"/>
    </location>
</feature>
<proteinExistence type="predicted"/>
<evidence type="ECO:0000313" key="2">
    <source>
        <dbReference type="EMBL" id="KQM08226.1"/>
    </source>
</evidence>
<name>A0A0Q4B2T1_9BACT</name>
<keyword evidence="1" id="KW-1133">Transmembrane helix</keyword>
<protein>
    <recommendedName>
        <fullName evidence="4">DUF4293 domain-containing protein</fullName>
    </recommendedName>
</protein>
<dbReference type="PATRIC" id="fig|1702214.3.peg.1859"/>
<feature type="transmembrane region" description="Helical" evidence="1">
    <location>
        <begin position="119"/>
        <end position="138"/>
    </location>
</feature>
<feature type="transmembrane region" description="Helical" evidence="1">
    <location>
        <begin position="83"/>
        <end position="104"/>
    </location>
</feature>
<evidence type="ECO:0000313" key="3">
    <source>
        <dbReference type="Proteomes" id="UP000054172"/>
    </source>
</evidence>
<accession>A0A0Q4B2T1</accession>